<keyword evidence="2 3" id="KW-0378">Hydrolase</keyword>
<reference evidence="4 5" key="1">
    <citation type="submission" date="2018-03" db="EMBL/GenBank/DDBJ databases">
        <title>Comparative genomics illustrates the genes involved in a hyperalkaliphilic mechanisms of Serpentinomonas isolated from highly-alkaline calcium-rich serpentinized springs.</title>
        <authorList>
            <person name="Suzuki S."/>
            <person name="Ishii S."/>
            <person name="Walworth N."/>
            <person name="Bird L."/>
            <person name="Kuenen J.G."/>
            <person name="Nealson K.H."/>
        </authorList>
    </citation>
    <scope>NUCLEOTIDE SEQUENCE [LARGE SCALE GENOMIC DNA]</scope>
    <source>
        <strain evidence="4 5">P1</strain>
    </source>
</reference>
<comment type="catalytic activity">
    <reaction evidence="3">
        <text>L-glutaminyl-[protein] + H2O = L-glutamyl-[protein] + NH4(+)</text>
        <dbReference type="Rhea" id="RHEA:16441"/>
        <dbReference type="Rhea" id="RHEA-COMP:10207"/>
        <dbReference type="Rhea" id="RHEA-COMP:10208"/>
        <dbReference type="ChEBI" id="CHEBI:15377"/>
        <dbReference type="ChEBI" id="CHEBI:28938"/>
        <dbReference type="ChEBI" id="CHEBI:29973"/>
        <dbReference type="ChEBI" id="CHEBI:30011"/>
        <dbReference type="EC" id="3.5.1.44"/>
    </reaction>
</comment>
<comment type="function">
    <text evidence="3">Probably deamidates glutamine residues to glutamate on methyl-accepting chemotaxis receptors (MCPs), playing an important role in chemotaxis.</text>
</comment>
<keyword evidence="4" id="KW-0675">Receptor</keyword>
<evidence type="ECO:0000256" key="1">
    <source>
        <dbReference type="ARBA" id="ARBA00022500"/>
    </source>
</evidence>
<gene>
    <name evidence="3" type="primary">cheD</name>
    <name evidence="4" type="ORF">C6P64_09760</name>
</gene>
<evidence type="ECO:0000256" key="2">
    <source>
        <dbReference type="ARBA" id="ARBA00022801"/>
    </source>
</evidence>
<dbReference type="PANTHER" id="PTHR35147:SF2">
    <property type="entry name" value="CHEMORECEPTOR GLUTAMINE DEAMIDASE CHED-RELATED"/>
    <property type="match status" value="1"/>
</dbReference>
<dbReference type="InterPro" id="IPR011324">
    <property type="entry name" value="Cytotoxic_necrot_fac-like_cat"/>
</dbReference>
<comment type="similarity">
    <text evidence="3">Belongs to the CheD family.</text>
</comment>
<dbReference type="PANTHER" id="PTHR35147">
    <property type="entry name" value="CHEMORECEPTOR GLUTAMINE DEAMIDASE CHED-RELATED"/>
    <property type="match status" value="1"/>
</dbReference>
<dbReference type="NCBIfam" id="NF010013">
    <property type="entry name" value="PRK13487.1"/>
    <property type="match status" value="1"/>
</dbReference>
<evidence type="ECO:0000313" key="4">
    <source>
        <dbReference type="EMBL" id="PRD65282.1"/>
    </source>
</evidence>
<dbReference type="RefSeq" id="WP_105748379.1">
    <property type="nucleotide sequence ID" value="NZ_PVLQ01000031.1"/>
</dbReference>
<evidence type="ECO:0000256" key="3">
    <source>
        <dbReference type="HAMAP-Rule" id="MF_01440"/>
    </source>
</evidence>
<dbReference type="EC" id="3.5.1.44" evidence="3"/>
<dbReference type="Proteomes" id="UP000238589">
    <property type="component" value="Unassembled WGS sequence"/>
</dbReference>
<evidence type="ECO:0000313" key="5">
    <source>
        <dbReference type="Proteomes" id="UP000238589"/>
    </source>
</evidence>
<dbReference type="InterPro" id="IPR005659">
    <property type="entry name" value="Chemorcpt_Glu_NH3ase_CheD"/>
</dbReference>
<protein>
    <recommendedName>
        <fullName evidence="3">Probable chemoreceptor glutamine deamidase CheD</fullName>
        <ecNumber evidence="3">3.5.1.44</ecNumber>
    </recommendedName>
</protein>
<dbReference type="HAMAP" id="MF_01440">
    <property type="entry name" value="CheD"/>
    <property type="match status" value="1"/>
</dbReference>
<keyword evidence="5" id="KW-1185">Reference proteome</keyword>
<dbReference type="EMBL" id="PVLQ01000031">
    <property type="protein sequence ID" value="PRD65282.1"/>
    <property type="molecule type" value="Genomic_DNA"/>
</dbReference>
<accession>A0A2S9K4H7</accession>
<keyword evidence="1 3" id="KW-0145">Chemotaxis</keyword>
<dbReference type="OrthoDB" id="9807202at2"/>
<organism evidence="4 5">
    <name type="scientific">Malikia granosa</name>
    <dbReference type="NCBI Taxonomy" id="263067"/>
    <lineage>
        <taxon>Bacteria</taxon>
        <taxon>Pseudomonadati</taxon>
        <taxon>Pseudomonadota</taxon>
        <taxon>Betaproteobacteria</taxon>
        <taxon>Burkholderiales</taxon>
        <taxon>Comamonadaceae</taxon>
        <taxon>Malikia</taxon>
    </lineage>
</organism>
<comment type="caution">
    <text evidence="4">The sequence shown here is derived from an EMBL/GenBank/DDBJ whole genome shotgun (WGS) entry which is preliminary data.</text>
</comment>
<proteinExistence type="inferred from homology"/>
<dbReference type="Gene3D" id="3.30.1330.200">
    <property type="match status" value="1"/>
</dbReference>
<sequence length="207" mass="22934">MSKLQTKPLAQGHYFDKTFDCKAVRILPGEYFYTEQNLMMTTVLGSCVAACIRDRVRGIGGMNHFLLPDGAGDADSPVSESMRYGAYAMEVLINDLLKAGARREHLEAKVFGGGNVLPGMTSINVGARNARFVLNYLQTDNIPVLVEDLLDIYPRKICFFPHSGKVMVRKLKQNLDNAVLTTEREYQKRLGATLKQAPVSGGDIDLF</sequence>
<name>A0A2S9K4H7_9BURK</name>
<dbReference type="GO" id="GO:0006935">
    <property type="term" value="P:chemotaxis"/>
    <property type="evidence" value="ECO:0007669"/>
    <property type="project" value="UniProtKB-UniRule"/>
</dbReference>
<dbReference type="InterPro" id="IPR038592">
    <property type="entry name" value="CheD-like_sf"/>
</dbReference>
<dbReference type="GO" id="GO:0050568">
    <property type="term" value="F:protein-glutamine glutaminase activity"/>
    <property type="evidence" value="ECO:0007669"/>
    <property type="project" value="UniProtKB-UniRule"/>
</dbReference>
<dbReference type="CDD" id="cd16352">
    <property type="entry name" value="CheD"/>
    <property type="match status" value="1"/>
</dbReference>
<dbReference type="SUPFAM" id="SSF64438">
    <property type="entry name" value="CNF1/YfiH-like putative cysteine hydrolases"/>
    <property type="match status" value="1"/>
</dbReference>
<dbReference type="Pfam" id="PF03975">
    <property type="entry name" value="CheD"/>
    <property type="match status" value="1"/>
</dbReference>
<dbReference type="AlphaFoldDB" id="A0A2S9K4H7"/>